<keyword evidence="4" id="KW-0653">Protein transport</keyword>
<evidence type="ECO:0000259" key="5">
    <source>
        <dbReference type="PROSITE" id="PS50219"/>
    </source>
</evidence>
<dbReference type="EMBL" id="KN837175">
    <property type="protein sequence ID" value="KIJ36749.1"/>
    <property type="molecule type" value="Genomic_DNA"/>
</dbReference>
<dbReference type="InterPro" id="IPR001180">
    <property type="entry name" value="CNH_dom"/>
</dbReference>
<name>A0A0C9UPQ0_SPHS4</name>
<dbReference type="GO" id="GO:0034058">
    <property type="term" value="P:endosomal vesicle fusion"/>
    <property type="evidence" value="ECO:0007669"/>
    <property type="project" value="TreeGrafter"/>
</dbReference>
<sequence length="253" mass="28310">IGSDIYVGCSNGALLRYFCVDALNSSEPESYQLLMSQSLPFERPIDQIILVPSVEHVLVFSGQQIHFFSYPNLEPIEDIKPLRNVVSFALDEAQLRKSPSERRSPQQEFIRLCAIKRNSINVYVLTAPRLQFRKEIQFPNGGTNPRLINQHLCLSDQANYNIVDIETQMATPILPLSQASDSLKVDPSITIISDNEFLILSWTGTGSMGIFISGNGDPMPGRPLMQWPSHPVSVCTYTVSSRNAFLNLILILL</sequence>
<feature type="non-terminal residue" evidence="6">
    <location>
        <position position="1"/>
    </location>
</feature>
<dbReference type="OrthoDB" id="5325112at2759"/>
<dbReference type="Proteomes" id="UP000054279">
    <property type="component" value="Unassembled WGS sequence"/>
</dbReference>
<dbReference type="HOGENOM" id="CLU_063262_0_0_1"/>
<organism evidence="6 7">
    <name type="scientific">Sphaerobolus stellatus (strain SS14)</name>
    <dbReference type="NCBI Taxonomy" id="990650"/>
    <lineage>
        <taxon>Eukaryota</taxon>
        <taxon>Fungi</taxon>
        <taxon>Dikarya</taxon>
        <taxon>Basidiomycota</taxon>
        <taxon>Agaricomycotina</taxon>
        <taxon>Agaricomycetes</taxon>
        <taxon>Phallomycetidae</taxon>
        <taxon>Geastrales</taxon>
        <taxon>Sphaerobolaceae</taxon>
        <taxon>Sphaerobolus</taxon>
    </lineage>
</organism>
<dbReference type="InterPro" id="IPR032914">
    <property type="entry name" value="Vam6/VPS39/TRAP1"/>
</dbReference>
<feature type="domain" description="CNH" evidence="5">
    <location>
        <begin position="1"/>
        <end position="253"/>
    </location>
</feature>
<gene>
    <name evidence="6" type="ORF">M422DRAFT_178925</name>
</gene>
<comment type="subcellular location">
    <subcellularLocation>
        <location evidence="1">Cytoplasm</location>
    </subcellularLocation>
</comment>
<evidence type="ECO:0000313" key="7">
    <source>
        <dbReference type="Proteomes" id="UP000054279"/>
    </source>
</evidence>
<reference evidence="6 7" key="1">
    <citation type="submission" date="2014-06" db="EMBL/GenBank/DDBJ databases">
        <title>Evolutionary Origins and Diversification of the Mycorrhizal Mutualists.</title>
        <authorList>
            <consortium name="DOE Joint Genome Institute"/>
            <consortium name="Mycorrhizal Genomics Consortium"/>
            <person name="Kohler A."/>
            <person name="Kuo A."/>
            <person name="Nagy L.G."/>
            <person name="Floudas D."/>
            <person name="Copeland A."/>
            <person name="Barry K.W."/>
            <person name="Cichocki N."/>
            <person name="Veneault-Fourrey C."/>
            <person name="LaButti K."/>
            <person name="Lindquist E.A."/>
            <person name="Lipzen A."/>
            <person name="Lundell T."/>
            <person name="Morin E."/>
            <person name="Murat C."/>
            <person name="Riley R."/>
            <person name="Ohm R."/>
            <person name="Sun H."/>
            <person name="Tunlid A."/>
            <person name="Henrissat B."/>
            <person name="Grigoriev I.V."/>
            <person name="Hibbett D.S."/>
            <person name="Martin F."/>
        </authorList>
    </citation>
    <scope>NUCLEOTIDE SEQUENCE [LARGE SCALE GENOMIC DNA]</scope>
    <source>
        <strain evidence="6 7">SS14</strain>
    </source>
</reference>
<evidence type="ECO:0000256" key="1">
    <source>
        <dbReference type="ARBA" id="ARBA00004496"/>
    </source>
</evidence>
<dbReference type="GO" id="GO:0015031">
    <property type="term" value="P:protein transport"/>
    <property type="evidence" value="ECO:0007669"/>
    <property type="project" value="UniProtKB-KW"/>
</dbReference>
<keyword evidence="3" id="KW-0963">Cytoplasm</keyword>
<keyword evidence="7" id="KW-1185">Reference proteome</keyword>
<keyword evidence="2" id="KW-0813">Transport</keyword>
<dbReference type="PANTHER" id="PTHR12894">
    <property type="entry name" value="CNH DOMAIN CONTAINING"/>
    <property type="match status" value="1"/>
</dbReference>
<evidence type="ECO:0000256" key="4">
    <source>
        <dbReference type="ARBA" id="ARBA00022927"/>
    </source>
</evidence>
<dbReference type="AlphaFoldDB" id="A0A0C9UPQ0"/>
<evidence type="ECO:0000313" key="6">
    <source>
        <dbReference type="EMBL" id="KIJ36749.1"/>
    </source>
</evidence>
<proteinExistence type="predicted"/>
<accession>A0A0C9UPQ0</accession>
<dbReference type="GO" id="GO:0016020">
    <property type="term" value="C:membrane"/>
    <property type="evidence" value="ECO:0007669"/>
    <property type="project" value="TreeGrafter"/>
</dbReference>
<protein>
    <recommendedName>
        <fullName evidence="5">CNH domain-containing protein</fullName>
    </recommendedName>
</protein>
<evidence type="ECO:0000256" key="2">
    <source>
        <dbReference type="ARBA" id="ARBA00022448"/>
    </source>
</evidence>
<dbReference type="PROSITE" id="PS50219">
    <property type="entry name" value="CNH"/>
    <property type="match status" value="1"/>
</dbReference>
<dbReference type="GO" id="GO:0006914">
    <property type="term" value="P:autophagy"/>
    <property type="evidence" value="ECO:0007669"/>
    <property type="project" value="TreeGrafter"/>
</dbReference>
<dbReference type="Pfam" id="PF00780">
    <property type="entry name" value="CNH"/>
    <property type="match status" value="1"/>
</dbReference>
<evidence type="ECO:0000256" key="3">
    <source>
        <dbReference type="ARBA" id="ARBA00022490"/>
    </source>
</evidence>
<dbReference type="PANTHER" id="PTHR12894:SF27">
    <property type="entry name" value="TRANSFORMING GROWTH FACTOR-BETA RECEPTOR-ASSOCIATED PROTEIN 1"/>
    <property type="match status" value="1"/>
</dbReference>
<dbReference type="GO" id="GO:0005737">
    <property type="term" value="C:cytoplasm"/>
    <property type="evidence" value="ECO:0007669"/>
    <property type="project" value="UniProtKB-SubCell"/>
</dbReference>